<dbReference type="KEGG" id="scia:HUG15_12480"/>
<proteinExistence type="predicted"/>
<dbReference type="NCBIfam" id="NF033788">
    <property type="entry name" value="HTH_metalloreg"/>
    <property type="match status" value="1"/>
</dbReference>
<keyword evidence="1" id="KW-0805">Transcription regulation</keyword>
<evidence type="ECO:0000256" key="1">
    <source>
        <dbReference type="ARBA" id="ARBA00023015"/>
    </source>
</evidence>
<dbReference type="PRINTS" id="PR00778">
    <property type="entry name" value="HTHARSR"/>
</dbReference>
<accession>A0A7T6Z3F0</accession>
<evidence type="ECO:0000256" key="3">
    <source>
        <dbReference type="ARBA" id="ARBA00023163"/>
    </source>
</evidence>
<sequence>MGTSTIKLSSTKVANCIKVISDPTRLLMMKLVEKKEYCVCQFVDMFGMSQPAASQHLRKLREAGLVKENRRGQWRFYSMNESSPEASIVKGILSQIDEKDDQYRQLLEREAPVDCQ</sequence>
<keyword evidence="2" id="KW-0238">DNA-binding</keyword>
<dbReference type="PROSITE" id="PS50987">
    <property type="entry name" value="HTH_ARSR_2"/>
    <property type="match status" value="1"/>
</dbReference>
<dbReference type="InterPro" id="IPR011991">
    <property type="entry name" value="ArsR-like_HTH"/>
</dbReference>
<dbReference type="AlphaFoldDB" id="A0A7T6Z3F0"/>
<dbReference type="GO" id="GO:0003677">
    <property type="term" value="F:DNA binding"/>
    <property type="evidence" value="ECO:0007669"/>
    <property type="project" value="UniProtKB-KW"/>
</dbReference>
<dbReference type="SUPFAM" id="SSF46785">
    <property type="entry name" value="Winged helix' DNA-binding domain"/>
    <property type="match status" value="1"/>
</dbReference>
<reference evidence="5 6" key="1">
    <citation type="submission" date="2020-06" db="EMBL/GenBank/DDBJ databases">
        <title>Genomic analysis of Salicibibacter sp. NKC5-3.</title>
        <authorList>
            <person name="Oh Y.J."/>
        </authorList>
    </citation>
    <scope>NUCLEOTIDE SEQUENCE [LARGE SCALE GENOMIC DNA]</scope>
    <source>
        <strain evidence="5 6">NKC5-3</strain>
    </source>
</reference>
<dbReference type="InterPro" id="IPR036390">
    <property type="entry name" value="WH_DNA-bd_sf"/>
</dbReference>
<evidence type="ECO:0000256" key="2">
    <source>
        <dbReference type="ARBA" id="ARBA00023125"/>
    </source>
</evidence>
<dbReference type="InterPro" id="IPR051081">
    <property type="entry name" value="HTH_MetalResp_TranReg"/>
</dbReference>
<dbReference type="CDD" id="cd00090">
    <property type="entry name" value="HTH_ARSR"/>
    <property type="match status" value="1"/>
</dbReference>
<name>A0A7T6Z3F0_9BACI</name>
<evidence type="ECO:0000313" key="6">
    <source>
        <dbReference type="Proteomes" id="UP000595823"/>
    </source>
</evidence>
<dbReference type="InterPro" id="IPR001845">
    <property type="entry name" value="HTH_ArsR_DNA-bd_dom"/>
</dbReference>
<feature type="domain" description="HTH arsR-type" evidence="4">
    <location>
        <begin position="5"/>
        <end position="100"/>
    </location>
</feature>
<keyword evidence="3" id="KW-0804">Transcription</keyword>
<dbReference type="GO" id="GO:0003700">
    <property type="term" value="F:DNA-binding transcription factor activity"/>
    <property type="evidence" value="ECO:0007669"/>
    <property type="project" value="InterPro"/>
</dbReference>
<dbReference type="Pfam" id="PF01022">
    <property type="entry name" value="HTH_5"/>
    <property type="match status" value="1"/>
</dbReference>
<dbReference type="PANTHER" id="PTHR33154">
    <property type="entry name" value="TRANSCRIPTIONAL REGULATOR, ARSR FAMILY"/>
    <property type="match status" value="1"/>
</dbReference>
<protein>
    <submittedName>
        <fullName evidence="5">Winged helix-turn-helix transcriptional regulator</fullName>
    </submittedName>
</protein>
<gene>
    <name evidence="5" type="ORF">HUG15_12480</name>
</gene>
<dbReference type="SMART" id="SM00418">
    <property type="entry name" value="HTH_ARSR"/>
    <property type="match status" value="1"/>
</dbReference>
<evidence type="ECO:0000313" key="5">
    <source>
        <dbReference type="EMBL" id="QQK76290.1"/>
    </source>
</evidence>
<dbReference type="PANTHER" id="PTHR33154:SF18">
    <property type="entry name" value="ARSENICAL RESISTANCE OPERON REPRESSOR"/>
    <property type="match status" value="1"/>
</dbReference>
<organism evidence="5 6">
    <name type="scientific">Salicibibacter cibarius</name>
    <dbReference type="NCBI Taxonomy" id="2743000"/>
    <lineage>
        <taxon>Bacteria</taxon>
        <taxon>Bacillati</taxon>
        <taxon>Bacillota</taxon>
        <taxon>Bacilli</taxon>
        <taxon>Bacillales</taxon>
        <taxon>Bacillaceae</taxon>
        <taxon>Salicibibacter</taxon>
    </lineage>
</organism>
<dbReference type="Proteomes" id="UP000595823">
    <property type="component" value="Chromosome"/>
</dbReference>
<dbReference type="RefSeq" id="WP_200123423.1">
    <property type="nucleotide sequence ID" value="NZ_CP054705.1"/>
</dbReference>
<dbReference type="InterPro" id="IPR036388">
    <property type="entry name" value="WH-like_DNA-bd_sf"/>
</dbReference>
<evidence type="ECO:0000259" key="4">
    <source>
        <dbReference type="PROSITE" id="PS50987"/>
    </source>
</evidence>
<dbReference type="Gene3D" id="1.10.10.10">
    <property type="entry name" value="Winged helix-like DNA-binding domain superfamily/Winged helix DNA-binding domain"/>
    <property type="match status" value="1"/>
</dbReference>
<dbReference type="EMBL" id="CP054705">
    <property type="protein sequence ID" value="QQK76290.1"/>
    <property type="molecule type" value="Genomic_DNA"/>
</dbReference>
<keyword evidence="6" id="KW-1185">Reference proteome</keyword>